<dbReference type="InterPro" id="IPR006645">
    <property type="entry name" value="NGN-like_dom"/>
</dbReference>
<evidence type="ECO:0000313" key="4">
    <source>
        <dbReference type="EMBL" id="ABC45915.1"/>
    </source>
</evidence>
<dbReference type="SUPFAM" id="SSF82679">
    <property type="entry name" value="N-utilization substance G protein NusG, N-terminal domain"/>
    <property type="match status" value="1"/>
</dbReference>
<dbReference type="EnsemblBacteria" id="ABC45915">
    <property type="protein sequence ID" value="ABC45915"/>
    <property type="gene ID" value="SRU_2746"/>
</dbReference>
<dbReference type="HOGENOM" id="CLU_993550_0_0_10"/>
<dbReference type="Gene3D" id="3.30.70.940">
    <property type="entry name" value="NusG, N-terminal domain"/>
    <property type="match status" value="1"/>
</dbReference>
<gene>
    <name evidence="4" type="ordered locus">SRU_2746</name>
</gene>
<proteinExistence type="predicted"/>
<dbReference type="Proteomes" id="UP000008674">
    <property type="component" value="Chromosome"/>
</dbReference>
<keyword evidence="1" id="KW-0804">Transcription</keyword>
<dbReference type="NCBIfam" id="NF033644">
    <property type="entry name" value="antiterm_UpxY"/>
    <property type="match status" value="1"/>
</dbReference>
<reference evidence="4 5" key="1">
    <citation type="journal article" date="2005" name="Proc. Natl. Acad. Sci. U.S.A.">
        <title>The genome of Salinibacter ruber: convergence and gene exchange among hyperhalophilic bacteria and archaea.</title>
        <authorList>
            <person name="Mongodin E.F."/>
            <person name="Nelson K.E."/>
            <person name="Daugherty S."/>
            <person name="Deboy R.T."/>
            <person name="Wister J."/>
            <person name="Khouri H."/>
            <person name="Weidman J."/>
            <person name="Walsh D.A."/>
            <person name="Papke R.T."/>
            <person name="Sanchez Perez G."/>
            <person name="Sharma A.K."/>
            <person name="Nesbo C.L."/>
            <person name="MacLeod D."/>
            <person name="Bapteste E."/>
            <person name="Doolittle W.F."/>
            <person name="Charlebois R.L."/>
            <person name="Legault B."/>
            <person name="Rodriguez-Valera F."/>
        </authorList>
    </citation>
    <scope>NUCLEOTIDE SEQUENCE [LARGE SCALE GENOMIC DNA]</scope>
    <source>
        <strain evidence="5">DSM 13855 / CECT 5946 / M31</strain>
    </source>
</reference>
<protein>
    <recommendedName>
        <fullName evidence="3">NusG-like N-terminal domain-containing protein</fullName>
    </recommendedName>
</protein>
<evidence type="ECO:0000256" key="2">
    <source>
        <dbReference type="SAM" id="MobiDB-lite"/>
    </source>
</evidence>
<dbReference type="CDD" id="cd09895">
    <property type="entry name" value="NGN_SP_UpxY"/>
    <property type="match status" value="1"/>
</dbReference>
<dbReference type="GO" id="GO:0006354">
    <property type="term" value="P:DNA-templated transcription elongation"/>
    <property type="evidence" value="ECO:0007669"/>
    <property type="project" value="InterPro"/>
</dbReference>
<name>Q2RYZ3_SALRD</name>
<evidence type="ECO:0000259" key="3">
    <source>
        <dbReference type="Pfam" id="PF02357"/>
    </source>
</evidence>
<organism evidence="4 5">
    <name type="scientific">Salinibacter ruber (strain DSM 13855 / M31)</name>
    <dbReference type="NCBI Taxonomy" id="309807"/>
    <lineage>
        <taxon>Bacteria</taxon>
        <taxon>Pseudomonadati</taxon>
        <taxon>Rhodothermota</taxon>
        <taxon>Rhodothermia</taxon>
        <taxon>Rhodothermales</taxon>
        <taxon>Salinibacteraceae</taxon>
        <taxon>Salinibacter</taxon>
    </lineage>
</organism>
<sequence>MPPRPTLRRHEWTRTRNGEVPRHFSLPSRAGAAAHEARVSLAVAVEEAWARCCRRRPGRERLSPCHDGDEEGTKDTAVRASARGQPRRSCTPADSRILAPTVARVMSTSPDDNRVWRVFYTRARAEKKCETRLDERRIDVMVPKKTEVRQWSDRTKEITEPLFRNYLFARVDEKDRLRVLRTNGIVRCVHFDGEPARLREETVDRLQKAQAVPERLSTADLRPAVGETVTITGGPERLQGLTGKVLQHRGQTYLLVQVRAVRQAVKIEVAADWVQTTSNT</sequence>
<keyword evidence="5" id="KW-1185">Reference proteome</keyword>
<feature type="compositionally biased region" description="Basic and acidic residues" evidence="2">
    <location>
        <begin position="60"/>
        <end position="77"/>
    </location>
</feature>
<dbReference type="KEGG" id="sru:SRU_2746"/>
<feature type="region of interest" description="Disordered" evidence="2">
    <location>
        <begin position="60"/>
        <end position="92"/>
    </location>
</feature>
<dbReference type="InterPro" id="IPR036735">
    <property type="entry name" value="NGN_dom_sf"/>
</dbReference>
<feature type="domain" description="NusG-like N-terminal" evidence="3">
    <location>
        <begin position="115"/>
        <end position="206"/>
    </location>
</feature>
<accession>Q2RYZ3</accession>
<dbReference type="EMBL" id="CP000159">
    <property type="protein sequence ID" value="ABC45915.1"/>
    <property type="molecule type" value="Genomic_DNA"/>
</dbReference>
<dbReference type="AlphaFoldDB" id="Q2RYZ3"/>
<dbReference type="OrthoDB" id="9796143at2"/>
<dbReference type="eggNOG" id="COG0250">
    <property type="taxonomic scope" value="Bacteria"/>
</dbReference>
<dbReference type="Pfam" id="PF02357">
    <property type="entry name" value="NusG"/>
    <property type="match status" value="1"/>
</dbReference>
<evidence type="ECO:0000313" key="5">
    <source>
        <dbReference type="Proteomes" id="UP000008674"/>
    </source>
</evidence>
<dbReference type="STRING" id="309807.SRU_2746"/>
<evidence type="ECO:0000256" key="1">
    <source>
        <dbReference type="ARBA" id="ARBA00023163"/>
    </source>
</evidence>
<dbReference type="PATRIC" id="fig|309807.25.peg.2860"/>